<accession>A0A8K0X4Y7</accession>
<dbReference type="AlphaFoldDB" id="A0A8K0X4Y7"/>
<keyword evidence="3" id="KW-1185">Reference proteome</keyword>
<evidence type="ECO:0000313" key="3">
    <source>
        <dbReference type="Proteomes" id="UP000813385"/>
    </source>
</evidence>
<dbReference type="Proteomes" id="UP000813385">
    <property type="component" value="Unassembled WGS sequence"/>
</dbReference>
<protein>
    <submittedName>
        <fullName evidence="2">Uncharacterized protein</fullName>
    </submittedName>
</protein>
<proteinExistence type="predicted"/>
<name>A0A8K0X4Y7_9PEZI</name>
<sequence>MASGASRDVGAPVDGLLMGMRRFIEHDPARQQGYGGCSRNSTISLAGMRRLGLSQPSEAPSFHADAGRLGLEPITSGESRPTSRGTHHKGPVLGPTSVRFGREQHHWNHHVRLHCKLCDATQPPSLASSVYHCPILPIPLNVTGGSLHGTDIMSHPRHLQLPFAVASQKVQVIQSWSYSSQIRWTWVSLQMQQPLIGSVPPNESIELSLDHQRGPRTGV</sequence>
<evidence type="ECO:0000313" key="2">
    <source>
        <dbReference type="EMBL" id="KAH7366705.1"/>
    </source>
</evidence>
<comment type="caution">
    <text evidence="2">The sequence shown here is derived from an EMBL/GenBank/DDBJ whole genome shotgun (WGS) entry which is preliminary data.</text>
</comment>
<gene>
    <name evidence="2" type="ORF">B0T11DRAFT_273922</name>
</gene>
<organism evidence="2 3">
    <name type="scientific">Plectosphaerella cucumerina</name>
    <dbReference type="NCBI Taxonomy" id="40658"/>
    <lineage>
        <taxon>Eukaryota</taxon>
        <taxon>Fungi</taxon>
        <taxon>Dikarya</taxon>
        <taxon>Ascomycota</taxon>
        <taxon>Pezizomycotina</taxon>
        <taxon>Sordariomycetes</taxon>
        <taxon>Hypocreomycetidae</taxon>
        <taxon>Glomerellales</taxon>
        <taxon>Plectosphaerellaceae</taxon>
        <taxon>Plectosphaerella</taxon>
    </lineage>
</organism>
<dbReference type="EMBL" id="JAGPXD010000002">
    <property type="protein sequence ID" value="KAH7366705.1"/>
    <property type="molecule type" value="Genomic_DNA"/>
</dbReference>
<evidence type="ECO:0000256" key="1">
    <source>
        <dbReference type="SAM" id="MobiDB-lite"/>
    </source>
</evidence>
<feature type="region of interest" description="Disordered" evidence="1">
    <location>
        <begin position="69"/>
        <end position="95"/>
    </location>
</feature>
<reference evidence="2" key="1">
    <citation type="journal article" date="2021" name="Nat. Commun.">
        <title>Genetic determinants of endophytism in the Arabidopsis root mycobiome.</title>
        <authorList>
            <person name="Mesny F."/>
            <person name="Miyauchi S."/>
            <person name="Thiergart T."/>
            <person name="Pickel B."/>
            <person name="Atanasova L."/>
            <person name="Karlsson M."/>
            <person name="Huettel B."/>
            <person name="Barry K.W."/>
            <person name="Haridas S."/>
            <person name="Chen C."/>
            <person name="Bauer D."/>
            <person name="Andreopoulos W."/>
            <person name="Pangilinan J."/>
            <person name="LaButti K."/>
            <person name="Riley R."/>
            <person name="Lipzen A."/>
            <person name="Clum A."/>
            <person name="Drula E."/>
            <person name="Henrissat B."/>
            <person name="Kohler A."/>
            <person name="Grigoriev I.V."/>
            <person name="Martin F.M."/>
            <person name="Hacquard S."/>
        </authorList>
    </citation>
    <scope>NUCLEOTIDE SEQUENCE</scope>
    <source>
        <strain evidence="2">MPI-CAGE-AT-0016</strain>
    </source>
</reference>